<dbReference type="Gene3D" id="3.30.1490.20">
    <property type="entry name" value="ATP-grasp fold, A domain"/>
    <property type="match status" value="1"/>
</dbReference>
<dbReference type="PRINTS" id="PR01736">
    <property type="entry name" value="PHPHTRNFRASE"/>
</dbReference>
<dbReference type="InterPro" id="IPR000121">
    <property type="entry name" value="PEP_util_C"/>
</dbReference>
<evidence type="ECO:0000256" key="5">
    <source>
        <dbReference type="ARBA" id="ARBA00011996"/>
    </source>
</evidence>
<dbReference type="EC" id="2.7.9.2" evidence="5 15"/>
<dbReference type="PANTHER" id="PTHR43030:SF1">
    <property type="entry name" value="PHOSPHOENOLPYRUVATE SYNTHASE"/>
    <property type="match status" value="1"/>
</dbReference>
<keyword evidence="9 15" id="KW-0547">Nucleotide-binding</keyword>
<dbReference type="NCBIfam" id="NF005057">
    <property type="entry name" value="PRK06464.1"/>
    <property type="match status" value="1"/>
</dbReference>
<keyword evidence="12 15" id="KW-0460">Magnesium</keyword>
<evidence type="ECO:0000256" key="4">
    <source>
        <dbReference type="ARBA" id="ARBA00007837"/>
    </source>
</evidence>
<dbReference type="PROSITE" id="PS00742">
    <property type="entry name" value="PEP_ENZYMES_2"/>
    <property type="match status" value="1"/>
</dbReference>
<keyword evidence="11 15" id="KW-0067">ATP-binding</keyword>
<dbReference type="EMBL" id="FPJO01000010">
    <property type="protein sequence ID" value="SFY05828.1"/>
    <property type="molecule type" value="Genomic_DNA"/>
</dbReference>
<reference evidence="20 21" key="1">
    <citation type="submission" date="2016-11" db="EMBL/GenBank/DDBJ databases">
        <authorList>
            <person name="Jaros S."/>
            <person name="Januszkiewicz K."/>
            <person name="Wedrychowicz H."/>
        </authorList>
    </citation>
    <scope>NUCLEOTIDE SEQUENCE [LARGE SCALE GENOMIC DNA]</scope>
    <source>
        <strain evidence="20 21">OK807</strain>
    </source>
</reference>
<dbReference type="Pfam" id="PF01326">
    <property type="entry name" value="PPDK_N"/>
    <property type="match status" value="1"/>
</dbReference>
<dbReference type="Gene3D" id="3.50.30.10">
    <property type="entry name" value="Phosphohistidine domain"/>
    <property type="match status" value="1"/>
</dbReference>
<evidence type="ECO:0000256" key="8">
    <source>
        <dbReference type="ARBA" id="ARBA00022723"/>
    </source>
</evidence>
<evidence type="ECO:0000256" key="7">
    <source>
        <dbReference type="ARBA" id="ARBA00022679"/>
    </source>
</evidence>
<evidence type="ECO:0000256" key="9">
    <source>
        <dbReference type="ARBA" id="ARBA00022741"/>
    </source>
</evidence>
<dbReference type="SUPFAM" id="SSF52009">
    <property type="entry name" value="Phosphohistidine domain"/>
    <property type="match status" value="1"/>
</dbReference>
<dbReference type="NCBIfam" id="TIGR01418">
    <property type="entry name" value="PEP_synth"/>
    <property type="match status" value="1"/>
</dbReference>
<gene>
    <name evidence="20" type="ORF">SAMN02787144_101038</name>
</gene>
<keyword evidence="7 15" id="KW-0808">Transferase</keyword>
<sequence length="815" mass="88500">MAMTRRVVPFAEFGRQDVGRVGGKNASLGEMTAHLAAAGVRVPPGFATTADAYAELLDSHGLRAGIAAQIERLHTGAVLDEVGAAIRSMIMAEPLPAGLRAELVSTYEQLARDQGRDDPEVAVRSSATAEDLPQASFAGQQETYLNVRGPAQLLQSCHRCYASLFTDRAIDYRERMGFDHLSVALSVGVQIMVRSDLAGAGVIFTLDPESGFPEVIVVSAAWGLGETVVSGQVDPDEYTVFKPSLKDPALDPVIDVRIGAKRKKAVYGQHGLTRTADTTCEERSRRVLADAEVRLLAEWAMTVEEHYGCPMDLEWAKDGLTGELAIVQARPETVQSRRRTTTLRRCRLTATPRQSLIEGIAVGEAIGSGPVVVLDSPVDLDRFPTGGVLVTGITDPDWEPVMKQASAIVTDHGGRTSHAAIVSRELGVPAVVGTGRATEVLRDGRNATVSCAEGTRGRVYAGLLAYEERETDLTELPATRTRVMLNLADPSAAFRWWRLPADGVGLARLEFIVAHQVKAHPMALLHPERVDRHDRCAIEQLTEGHLDRGQYFIDRLAHGVARIAASRWPDPVVVRTSDFKTNEYARLLGGRSFEPVEANPMIGWRGASRYYSDGYREGFALECRALRRVRDEMGLTNVVVMIPFCRTLEEADRVLDVMAEQGLRRGEHGLKVYVMAEIPSNVILAEDFAERFDGFSVGSNDLTQLTLGVDRDSEALAHVFDETDPAVTQSIQLLVPRAHLVGRTVGLCGQRPSDDPAFTEFLVKAGIDSISVAPDSFAAVKQHVAAAELDPQRGDRTVPSGTRQPQAGMSPGDGK</sequence>
<dbReference type="GO" id="GO:0046872">
    <property type="term" value="F:metal ion binding"/>
    <property type="evidence" value="ECO:0007669"/>
    <property type="project" value="UniProtKB-KW"/>
</dbReference>
<evidence type="ECO:0000256" key="16">
    <source>
        <dbReference type="SAM" id="MobiDB-lite"/>
    </source>
</evidence>
<dbReference type="InterPro" id="IPR018274">
    <property type="entry name" value="PEP_util_AS"/>
</dbReference>
<dbReference type="OrthoDB" id="9765468at2"/>
<evidence type="ECO:0000256" key="13">
    <source>
        <dbReference type="ARBA" id="ARBA00033470"/>
    </source>
</evidence>
<dbReference type="Pfam" id="PF00391">
    <property type="entry name" value="PEP-utilizers"/>
    <property type="match status" value="1"/>
</dbReference>
<dbReference type="Pfam" id="PF02896">
    <property type="entry name" value="PEP-utilizers_C"/>
    <property type="match status" value="1"/>
</dbReference>
<dbReference type="GO" id="GO:0006094">
    <property type="term" value="P:gluconeogenesis"/>
    <property type="evidence" value="ECO:0007669"/>
    <property type="project" value="UniProtKB-UniPathway"/>
</dbReference>
<feature type="domain" description="PEP-utilising enzyme mobile" evidence="17">
    <location>
        <begin position="384"/>
        <end position="454"/>
    </location>
</feature>
<evidence type="ECO:0000259" key="18">
    <source>
        <dbReference type="Pfam" id="PF01326"/>
    </source>
</evidence>
<feature type="region of interest" description="Disordered" evidence="16">
    <location>
        <begin position="788"/>
        <end position="815"/>
    </location>
</feature>
<dbReference type="InterPro" id="IPR002192">
    <property type="entry name" value="PPDK_AMP/ATP-bd"/>
</dbReference>
<evidence type="ECO:0000256" key="10">
    <source>
        <dbReference type="ARBA" id="ARBA00022777"/>
    </source>
</evidence>
<comment type="cofactor">
    <cofactor evidence="1 15">
        <name>Mg(2+)</name>
        <dbReference type="ChEBI" id="CHEBI:18420"/>
    </cofactor>
</comment>
<evidence type="ECO:0000313" key="21">
    <source>
        <dbReference type="Proteomes" id="UP000181909"/>
    </source>
</evidence>
<evidence type="ECO:0000256" key="14">
    <source>
        <dbReference type="ARBA" id="ARBA00047700"/>
    </source>
</evidence>
<dbReference type="InterPro" id="IPR040442">
    <property type="entry name" value="Pyrv_kinase-like_dom_sf"/>
</dbReference>
<evidence type="ECO:0000256" key="12">
    <source>
        <dbReference type="ARBA" id="ARBA00022842"/>
    </source>
</evidence>
<dbReference type="InterPro" id="IPR006319">
    <property type="entry name" value="PEP_synth"/>
</dbReference>
<feature type="domain" description="Pyruvate phosphate dikinase AMP/ATP-binding" evidence="18">
    <location>
        <begin position="20"/>
        <end position="340"/>
    </location>
</feature>
<comment type="function">
    <text evidence="2 15">Catalyzes the phosphorylation of pyruvate to phosphoenolpyruvate.</text>
</comment>
<organism evidence="20 21">
    <name type="scientific">Streptomyces atratus</name>
    <dbReference type="NCBI Taxonomy" id="1893"/>
    <lineage>
        <taxon>Bacteria</taxon>
        <taxon>Bacillati</taxon>
        <taxon>Actinomycetota</taxon>
        <taxon>Actinomycetes</taxon>
        <taxon>Kitasatosporales</taxon>
        <taxon>Streptomycetaceae</taxon>
        <taxon>Streptomyces</taxon>
    </lineage>
</organism>
<dbReference type="UniPathway" id="UPA00138"/>
<dbReference type="PIRSF" id="PIRSF000854">
    <property type="entry name" value="PEP_synthase"/>
    <property type="match status" value="1"/>
</dbReference>
<dbReference type="Gene3D" id="3.30.470.20">
    <property type="entry name" value="ATP-grasp fold, B domain"/>
    <property type="match status" value="1"/>
</dbReference>
<dbReference type="RefSeq" id="WP_072486301.1">
    <property type="nucleotide sequence ID" value="NZ_CP109381.1"/>
</dbReference>
<evidence type="ECO:0000256" key="15">
    <source>
        <dbReference type="PIRNR" id="PIRNR000854"/>
    </source>
</evidence>
<dbReference type="InterPro" id="IPR036637">
    <property type="entry name" value="Phosphohistidine_dom_sf"/>
</dbReference>
<dbReference type="InterPro" id="IPR015813">
    <property type="entry name" value="Pyrv/PenolPyrv_kinase-like_dom"/>
</dbReference>
<dbReference type="PANTHER" id="PTHR43030">
    <property type="entry name" value="PHOSPHOENOLPYRUVATE SYNTHASE"/>
    <property type="match status" value="1"/>
</dbReference>
<evidence type="ECO:0000259" key="19">
    <source>
        <dbReference type="Pfam" id="PF02896"/>
    </source>
</evidence>
<name>A0A1K2C657_STRAR</name>
<dbReference type="Gene3D" id="3.20.20.60">
    <property type="entry name" value="Phosphoenolpyruvate-binding domains"/>
    <property type="match status" value="1"/>
</dbReference>
<dbReference type="Proteomes" id="UP000181909">
    <property type="component" value="Unassembled WGS sequence"/>
</dbReference>
<evidence type="ECO:0000256" key="3">
    <source>
        <dbReference type="ARBA" id="ARBA00004742"/>
    </source>
</evidence>
<comment type="pathway">
    <text evidence="3 15">Carbohydrate biosynthesis; gluconeogenesis.</text>
</comment>
<comment type="similarity">
    <text evidence="4 15">Belongs to the PEP-utilizing enzyme family.</text>
</comment>
<evidence type="ECO:0000256" key="2">
    <source>
        <dbReference type="ARBA" id="ARBA00002988"/>
    </source>
</evidence>
<dbReference type="PROSITE" id="PS00370">
    <property type="entry name" value="PEP_ENZYMES_PHOS_SITE"/>
    <property type="match status" value="1"/>
</dbReference>
<comment type="catalytic activity">
    <reaction evidence="14 15">
        <text>pyruvate + ATP + H2O = phosphoenolpyruvate + AMP + phosphate + 2 H(+)</text>
        <dbReference type="Rhea" id="RHEA:11364"/>
        <dbReference type="ChEBI" id="CHEBI:15361"/>
        <dbReference type="ChEBI" id="CHEBI:15377"/>
        <dbReference type="ChEBI" id="CHEBI:15378"/>
        <dbReference type="ChEBI" id="CHEBI:30616"/>
        <dbReference type="ChEBI" id="CHEBI:43474"/>
        <dbReference type="ChEBI" id="CHEBI:58702"/>
        <dbReference type="ChEBI" id="CHEBI:456215"/>
        <dbReference type="EC" id="2.7.9.2"/>
    </reaction>
</comment>
<proteinExistence type="inferred from homology"/>
<dbReference type="GO" id="GO:0008986">
    <property type="term" value="F:pyruvate, water dikinase activity"/>
    <property type="evidence" value="ECO:0007669"/>
    <property type="project" value="UniProtKB-EC"/>
</dbReference>
<keyword evidence="8 15" id="KW-0479">Metal-binding</keyword>
<accession>A0A1K2C657</accession>
<dbReference type="SUPFAM" id="SSF51621">
    <property type="entry name" value="Phosphoenolpyruvate/pyruvate domain"/>
    <property type="match status" value="1"/>
</dbReference>
<protein>
    <recommendedName>
        <fullName evidence="6 15">Phosphoenolpyruvate synthase</fullName>
        <shortName evidence="15">PEP synthase</shortName>
        <ecNumber evidence="5 15">2.7.9.2</ecNumber>
    </recommendedName>
    <alternativeName>
        <fullName evidence="13 15">Pyruvate, water dikinase</fullName>
    </alternativeName>
</protein>
<evidence type="ECO:0000256" key="1">
    <source>
        <dbReference type="ARBA" id="ARBA00001946"/>
    </source>
</evidence>
<dbReference type="SUPFAM" id="SSF56059">
    <property type="entry name" value="Glutathione synthetase ATP-binding domain-like"/>
    <property type="match status" value="1"/>
</dbReference>
<dbReference type="AlphaFoldDB" id="A0A1K2C657"/>
<dbReference type="InterPro" id="IPR008279">
    <property type="entry name" value="PEP-util_enz_mobile_dom"/>
</dbReference>
<evidence type="ECO:0000259" key="17">
    <source>
        <dbReference type="Pfam" id="PF00391"/>
    </source>
</evidence>
<dbReference type="GO" id="GO:0005524">
    <property type="term" value="F:ATP binding"/>
    <property type="evidence" value="ECO:0007669"/>
    <property type="project" value="UniProtKB-KW"/>
</dbReference>
<dbReference type="STRING" id="1893.SAMN02787144_101038"/>
<evidence type="ECO:0000313" key="20">
    <source>
        <dbReference type="EMBL" id="SFY05828.1"/>
    </source>
</evidence>
<keyword evidence="10 15" id="KW-0418">Kinase</keyword>
<feature type="domain" description="PEP-utilising enzyme C-terminal" evidence="19">
    <location>
        <begin position="476"/>
        <end position="787"/>
    </location>
</feature>
<dbReference type="InterPro" id="IPR023151">
    <property type="entry name" value="PEP_util_CS"/>
</dbReference>
<evidence type="ECO:0000256" key="11">
    <source>
        <dbReference type="ARBA" id="ARBA00022840"/>
    </source>
</evidence>
<dbReference type="InterPro" id="IPR013815">
    <property type="entry name" value="ATP_grasp_subdomain_1"/>
</dbReference>
<keyword evidence="20" id="KW-0670">Pyruvate</keyword>
<evidence type="ECO:0000256" key="6">
    <source>
        <dbReference type="ARBA" id="ARBA00021623"/>
    </source>
</evidence>
<dbReference type="FunFam" id="3.30.1490.20:FF:000010">
    <property type="entry name" value="Phosphoenolpyruvate synthase"/>
    <property type="match status" value="1"/>
</dbReference>